<reference evidence="12" key="1">
    <citation type="journal article" date="2010" name="Science">
        <title>Plasticity of animal genome architecture unmasked by rapid evolution of a pelagic tunicate.</title>
        <authorList>
            <person name="Denoeud F."/>
            <person name="Henriet S."/>
            <person name="Mungpakdee S."/>
            <person name="Aury J.M."/>
            <person name="Da Silva C."/>
            <person name="Brinkmann H."/>
            <person name="Mikhaleva J."/>
            <person name="Olsen L.C."/>
            <person name="Jubin C."/>
            <person name="Canestro C."/>
            <person name="Bouquet J.M."/>
            <person name="Danks G."/>
            <person name="Poulain J."/>
            <person name="Campsteijn C."/>
            <person name="Adamski M."/>
            <person name="Cross I."/>
            <person name="Yadetie F."/>
            <person name="Muffato M."/>
            <person name="Louis A."/>
            <person name="Butcher S."/>
            <person name="Tsagkogeorga G."/>
            <person name="Konrad A."/>
            <person name="Singh S."/>
            <person name="Jensen M.F."/>
            <person name="Cong E.H."/>
            <person name="Eikeseth-Otteraa H."/>
            <person name="Noel B."/>
            <person name="Anthouard V."/>
            <person name="Porcel B.M."/>
            <person name="Kachouri-Lafond R."/>
            <person name="Nishino A."/>
            <person name="Ugolini M."/>
            <person name="Chourrout P."/>
            <person name="Nishida H."/>
            <person name="Aasland R."/>
            <person name="Huzurbazar S."/>
            <person name="Westhof E."/>
            <person name="Delsuc F."/>
            <person name="Lehrach H."/>
            <person name="Reinhardt R."/>
            <person name="Weissenbach J."/>
            <person name="Roy S.W."/>
            <person name="Artiguenave F."/>
            <person name="Postlethwait J.H."/>
            <person name="Manak J.R."/>
            <person name="Thompson E.M."/>
            <person name="Jaillon O."/>
            <person name="Du Pasquier L."/>
            <person name="Boudinot P."/>
            <person name="Liberles D.A."/>
            <person name="Volff J.N."/>
            <person name="Philippe H."/>
            <person name="Lenhard B."/>
            <person name="Roest Crollius H."/>
            <person name="Wincker P."/>
            <person name="Chourrout D."/>
        </authorList>
    </citation>
    <scope>NUCLEOTIDE SEQUENCE [LARGE SCALE GENOMIC DNA]</scope>
</reference>
<keyword evidence="4 11" id="KW-0328">Glycosyltransferase</keyword>
<dbReference type="Gene3D" id="3.90.550.50">
    <property type="match status" value="1"/>
</dbReference>
<evidence type="ECO:0000256" key="8">
    <source>
        <dbReference type="ARBA" id="ARBA00022989"/>
    </source>
</evidence>
<dbReference type="Gene3D" id="3.30.60.10">
    <property type="entry name" value="Endochitinase-like"/>
    <property type="match status" value="1"/>
</dbReference>
<evidence type="ECO:0000256" key="2">
    <source>
        <dbReference type="ARBA" id="ARBA00008661"/>
    </source>
</evidence>
<gene>
    <name evidence="12" type="ORF">GSOID_T00015630001</name>
</gene>
<keyword evidence="8" id="KW-1133">Transmembrane helix</keyword>
<accession>E4XN75</accession>
<evidence type="ECO:0000256" key="5">
    <source>
        <dbReference type="ARBA" id="ARBA00022679"/>
    </source>
</evidence>
<evidence type="ECO:0000256" key="3">
    <source>
        <dbReference type="ARBA" id="ARBA00022669"/>
    </source>
</evidence>
<dbReference type="InterPro" id="IPR002659">
    <property type="entry name" value="Glyco_trans_31"/>
</dbReference>
<evidence type="ECO:0000256" key="9">
    <source>
        <dbReference type="ARBA" id="ARBA00023034"/>
    </source>
</evidence>
<dbReference type="GO" id="GO:0008061">
    <property type="term" value="F:chitin binding"/>
    <property type="evidence" value="ECO:0007669"/>
    <property type="project" value="UniProtKB-KW"/>
</dbReference>
<keyword evidence="7" id="KW-0735">Signal-anchor</keyword>
<comment type="similarity">
    <text evidence="2 11">Belongs to the glycosyltransferase 31 family.</text>
</comment>
<protein>
    <recommendedName>
        <fullName evidence="11">Hexosyltransferase</fullName>
        <ecNumber evidence="11">2.4.1.-</ecNumber>
    </recommendedName>
</protein>
<keyword evidence="3" id="KW-0147">Chitin-binding</keyword>
<evidence type="ECO:0000256" key="4">
    <source>
        <dbReference type="ARBA" id="ARBA00022676"/>
    </source>
</evidence>
<name>E4XN75_OIKDI</name>
<dbReference type="EMBL" id="FN653082">
    <property type="protein sequence ID" value="CBY11313.1"/>
    <property type="molecule type" value="Genomic_DNA"/>
</dbReference>
<dbReference type="EC" id="2.4.1.-" evidence="11"/>
<dbReference type="PANTHER" id="PTHR11214:SF3">
    <property type="entry name" value="BETA-1,3-GALACTOSYLTRANSFERASE 6"/>
    <property type="match status" value="1"/>
</dbReference>
<keyword evidence="5" id="KW-0808">Transferase</keyword>
<dbReference type="InterPro" id="IPR036861">
    <property type="entry name" value="Endochitinase-like_sf"/>
</dbReference>
<dbReference type="Proteomes" id="UP000001307">
    <property type="component" value="Unassembled WGS sequence"/>
</dbReference>
<evidence type="ECO:0000313" key="12">
    <source>
        <dbReference type="EMBL" id="CBY11313.1"/>
    </source>
</evidence>
<evidence type="ECO:0000256" key="7">
    <source>
        <dbReference type="ARBA" id="ARBA00022968"/>
    </source>
</evidence>
<dbReference type="GO" id="GO:0016758">
    <property type="term" value="F:hexosyltransferase activity"/>
    <property type="evidence" value="ECO:0007669"/>
    <property type="project" value="InterPro"/>
</dbReference>
<dbReference type="AlphaFoldDB" id="E4XN75"/>
<proteinExistence type="inferred from homology"/>
<comment type="subcellular location">
    <subcellularLocation>
        <location evidence="1 11">Golgi apparatus membrane</location>
        <topology evidence="1 11">Single-pass type II membrane protein</topology>
    </subcellularLocation>
</comment>
<dbReference type="Pfam" id="PF01762">
    <property type="entry name" value="Galactosyl_T"/>
    <property type="match status" value="1"/>
</dbReference>
<evidence type="ECO:0000313" key="13">
    <source>
        <dbReference type="Proteomes" id="UP000001307"/>
    </source>
</evidence>
<dbReference type="PANTHER" id="PTHR11214">
    <property type="entry name" value="BETA-1,3-N-ACETYLGLUCOSAMINYLTRANSFERASE"/>
    <property type="match status" value="1"/>
</dbReference>
<organism evidence="12">
    <name type="scientific">Oikopleura dioica</name>
    <name type="common">Tunicate</name>
    <dbReference type="NCBI Taxonomy" id="34765"/>
    <lineage>
        <taxon>Eukaryota</taxon>
        <taxon>Metazoa</taxon>
        <taxon>Chordata</taxon>
        <taxon>Tunicata</taxon>
        <taxon>Appendicularia</taxon>
        <taxon>Copelata</taxon>
        <taxon>Oikopleuridae</taxon>
        <taxon>Oikopleura</taxon>
    </lineage>
</organism>
<keyword evidence="9 11" id="KW-0333">Golgi apparatus</keyword>
<evidence type="ECO:0000256" key="1">
    <source>
        <dbReference type="ARBA" id="ARBA00004323"/>
    </source>
</evidence>
<evidence type="ECO:0000256" key="11">
    <source>
        <dbReference type="RuleBase" id="RU363063"/>
    </source>
</evidence>
<dbReference type="InParanoid" id="E4XN75"/>
<dbReference type="OrthoDB" id="6145110at2759"/>
<keyword evidence="6" id="KW-0812">Transmembrane</keyword>
<keyword evidence="13" id="KW-1185">Reference proteome</keyword>
<evidence type="ECO:0000256" key="10">
    <source>
        <dbReference type="ARBA" id="ARBA00023136"/>
    </source>
</evidence>
<keyword evidence="10" id="KW-0472">Membrane</keyword>
<sequence>MSLSSKQLVLLLLILIIPYYFIFHFEAENNGKYARSFLEKNLKKKQLNFVEEITAKDESIKFYVNTGSYWNSTTVEEEYEIIYKPKYIEKKTNLIFGVKSEWKKKPRRDAVRNTYGKSIYYKKFGFTAKFVFLFGLPQNSSYLSELAEHDDMVVGNFHDSFQNLTYKDSMLFSWVSESIPNLKYCYKGDDDILLNPFRFNKFLVDNKRIVDPMIWGNQEHIGTGLDKYVDLVWNETHYHPYVSGASLFMNKGAVDVLKENIRKLPKIPIDDAFLGICMRKGGYNENHVGKIPAMIRFVGRERTEVCEIEKSIAIHKYTPEILECIWPIFLEHRSKCNTSEINKIEKIGQHCDPESFWFEKAYVKPPLESNNEDYGRCGLRYNFSSCPQNSNDWNAHCSGPCCSPNGYCGLTSDHCACSDCVDFRQEEIEEKDICCNIIEIS</sequence>
<dbReference type="GO" id="GO:0006493">
    <property type="term" value="P:protein O-linked glycosylation"/>
    <property type="evidence" value="ECO:0007669"/>
    <property type="project" value="TreeGrafter"/>
</dbReference>
<evidence type="ECO:0000256" key="6">
    <source>
        <dbReference type="ARBA" id="ARBA00022692"/>
    </source>
</evidence>
<dbReference type="GO" id="GO:0000139">
    <property type="term" value="C:Golgi membrane"/>
    <property type="evidence" value="ECO:0007669"/>
    <property type="project" value="UniProtKB-SubCell"/>
</dbReference>